<protein>
    <recommendedName>
        <fullName evidence="5">Arginine deiminase</fullName>
    </recommendedName>
</protein>
<evidence type="ECO:0000313" key="4">
    <source>
        <dbReference type="Proteomes" id="UP000034264"/>
    </source>
</evidence>
<dbReference type="PANTHER" id="PTHR47271">
    <property type="entry name" value="ARGININE DEIMINASE"/>
    <property type="match status" value="1"/>
</dbReference>
<dbReference type="Proteomes" id="UP000034264">
    <property type="component" value="Unassembled WGS sequence"/>
</dbReference>
<dbReference type="GO" id="GO:0016990">
    <property type="term" value="F:arginine deiminase activity"/>
    <property type="evidence" value="ECO:0007669"/>
    <property type="project" value="InterPro"/>
</dbReference>
<reference evidence="3 4" key="1">
    <citation type="journal article" date="2015" name="Nature">
        <title>rRNA introns, odd ribosomes, and small enigmatic genomes across a large radiation of phyla.</title>
        <authorList>
            <person name="Brown C.T."/>
            <person name="Hug L.A."/>
            <person name="Thomas B.C."/>
            <person name="Sharon I."/>
            <person name="Castelle C.J."/>
            <person name="Singh A."/>
            <person name="Wilkins M.J."/>
            <person name="Williams K.H."/>
            <person name="Banfield J.F."/>
        </authorList>
    </citation>
    <scope>NUCLEOTIDE SEQUENCE [LARGE SCALE GENOMIC DNA]</scope>
</reference>
<dbReference type="Gene3D" id="3.75.10.10">
    <property type="entry name" value="L-arginine/glycine Amidinotransferase, Chain A"/>
    <property type="match status" value="1"/>
</dbReference>
<sequence>MTKDRLQPEESEVLTSLGVYEETAILRKALMWGAPGAETVLGQLLPSEISCFQTQFDVSEARREFKTAQTILEKEGVEVILVKDLFAKMIHEKGLKPEGNLGRLKQRIIARALDYYKMYRDKGVSDIEEVLPWVDETLEADVEKYGEEAAVLINEVLSLKNELPLSNVLYARDQSNLLGRTWIWSSMKHRIRQPEVHLYKTVLNHCGITSSPELDQIQVTGEGRFEGGDGIVSGGIYYIGVGGRTNLEGVKQAADPIIQKHGRVIIPFDEERNSGLKKEMDAMHLDTIWMPCGPKEIVACGDEVARRKVLEVVADPAGKLKLTDIGLFADHLEQRGLDLVPLSKAEQARYAPNFLNLGNGKLVLSLADGNNLTAELTKRGKTVFNADLKNITKGYGGLHCMTASIKRG</sequence>
<dbReference type="EMBL" id="LCKS01000010">
    <property type="protein sequence ID" value="KKU02633.1"/>
    <property type="molecule type" value="Genomic_DNA"/>
</dbReference>
<dbReference type="GO" id="GO:0019546">
    <property type="term" value="P:L-arginine deiminase pathway"/>
    <property type="evidence" value="ECO:0007669"/>
    <property type="project" value="TreeGrafter"/>
</dbReference>
<gene>
    <name evidence="3" type="ORF">UX05_C0010G0025</name>
</gene>
<comment type="similarity">
    <text evidence="1">Belongs to the arginine deiminase family.</text>
</comment>
<evidence type="ECO:0008006" key="5">
    <source>
        <dbReference type="Google" id="ProtNLM"/>
    </source>
</evidence>
<dbReference type="SUPFAM" id="SSF55909">
    <property type="entry name" value="Pentein"/>
    <property type="match status" value="1"/>
</dbReference>
<evidence type="ECO:0000256" key="1">
    <source>
        <dbReference type="ARBA" id="ARBA00010206"/>
    </source>
</evidence>
<dbReference type="Pfam" id="PF02274">
    <property type="entry name" value="ADI"/>
    <property type="match status" value="1"/>
</dbReference>
<proteinExistence type="inferred from homology"/>
<dbReference type="AlphaFoldDB" id="A0A0G1PB86"/>
<accession>A0A0G1PB86</accession>
<dbReference type="PRINTS" id="PR01466">
    <property type="entry name" value="ARGDEIMINASE"/>
</dbReference>
<organism evidence="3 4">
    <name type="scientific">Candidatus Amesbacteria bacterium GW2011_GWC2_45_19</name>
    <dbReference type="NCBI Taxonomy" id="1618366"/>
    <lineage>
        <taxon>Bacteria</taxon>
        <taxon>Candidatus Amesiibacteriota</taxon>
    </lineage>
</organism>
<comment type="caution">
    <text evidence="3">The sequence shown here is derived from an EMBL/GenBank/DDBJ whole genome shotgun (WGS) entry which is preliminary data.</text>
</comment>
<dbReference type="PANTHER" id="PTHR47271:SF2">
    <property type="entry name" value="ARGININE DEIMINASE"/>
    <property type="match status" value="1"/>
</dbReference>
<keyword evidence="2" id="KW-0378">Hydrolase</keyword>
<name>A0A0G1PB86_9BACT</name>
<evidence type="ECO:0000256" key="2">
    <source>
        <dbReference type="ARBA" id="ARBA00022801"/>
    </source>
</evidence>
<evidence type="ECO:0000313" key="3">
    <source>
        <dbReference type="EMBL" id="KKU02633.1"/>
    </source>
</evidence>
<dbReference type="InterPro" id="IPR003876">
    <property type="entry name" value="Arg_deiminase"/>
</dbReference>